<dbReference type="VEuPathDB" id="TriTrypDB:Lsey_0019_0050"/>
<feature type="compositionally biased region" description="Basic and acidic residues" evidence="1">
    <location>
        <begin position="300"/>
        <end position="319"/>
    </location>
</feature>
<name>A0A0N0P878_LEPSE</name>
<dbReference type="AlphaFoldDB" id="A0A0N0P878"/>
<dbReference type="GO" id="GO:0005524">
    <property type="term" value="F:ATP binding"/>
    <property type="evidence" value="ECO:0007669"/>
    <property type="project" value="InterPro"/>
</dbReference>
<reference evidence="3 4" key="1">
    <citation type="journal article" date="2015" name="PLoS Pathog.">
        <title>Leptomonas seymouri: Adaptations to the Dixenous Life Cycle Analyzed by Genome Sequencing, Transcriptome Profiling and Co-infection with Leishmania donovani.</title>
        <authorList>
            <person name="Kraeva N."/>
            <person name="Butenko A."/>
            <person name="Hlavacova J."/>
            <person name="Kostygov A."/>
            <person name="Myskova J."/>
            <person name="Grybchuk D."/>
            <person name="Lestinova T."/>
            <person name="Votypka J."/>
            <person name="Volf P."/>
            <person name="Opperdoes F."/>
            <person name="Flegontov P."/>
            <person name="Lukes J."/>
            <person name="Yurchenko V."/>
        </authorList>
    </citation>
    <scope>NUCLEOTIDE SEQUENCE [LARGE SCALE GENOMIC DNA]</scope>
    <source>
        <strain evidence="3 4">ATCC 30220</strain>
    </source>
</reference>
<evidence type="ECO:0000256" key="1">
    <source>
        <dbReference type="SAM" id="MobiDB-lite"/>
    </source>
</evidence>
<comment type="caution">
    <text evidence="3">The sequence shown here is derived from an EMBL/GenBank/DDBJ whole genome shotgun (WGS) entry which is preliminary data.</text>
</comment>
<protein>
    <recommendedName>
        <fullName evidence="2">AAA+ ATPase domain-containing protein</fullName>
    </recommendedName>
</protein>
<gene>
    <name evidence="3" type="ORF">ABL78_1220</name>
</gene>
<organism evidence="3 4">
    <name type="scientific">Leptomonas seymouri</name>
    <dbReference type="NCBI Taxonomy" id="5684"/>
    <lineage>
        <taxon>Eukaryota</taxon>
        <taxon>Discoba</taxon>
        <taxon>Euglenozoa</taxon>
        <taxon>Kinetoplastea</taxon>
        <taxon>Metakinetoplastina</taxon>
        <taxon>Trypanosomatida</taxon>
        <taxon>Trypanosomatidae</taxon>
        <taxon>Leishmaniinae</taxon>
        <taxon>Leptomonas</taxon>
    </lineage>
</organism>
<feature type="region of interest" description="Disordered" evidence="1">
    <location>
        <begin position="170"/>
        <end position="215"/>
    </location>
</feature>
<feature type="compositionally biased region" description="Low complexity" evidence="1">
    <location>
        <begin position="429"/>
        <end position="455"/>
    </location>
</feature>
<dbReference type="GO" id="GO:0016887">
    <property type="term" value="F:ATP hydrolysis activity"/>
    <property type="evidence" value="ECO:0007669"/>
    <property type="project" value="InterPro"/>
</dbReference>
<dbReference type="SMART" id="SM00015">
    <property type="entry name" value="IQ"/>
    <property type="match status" value="2"/>
</dbReference>
<keyword evidence="4" id="KW-1185">Reference proteome</keyword>
<feature type="compositionally biased region" description="Basic residues" evidence="1">
    <location>
        <begin position="554"/>
        <end position="572"/>
    </location>
</feature>
<dbReference type="InterPro" id="IPR027417">
    <property type="entry name" value="P-loop_NTPase"/>
</dbReference>
<dbReference type="OMA" id="WFIECRA"/>
<proteinExistence type="predicted"/>
<accession>A0A0N0P878</accession>
<evidence type="ECO:0000313" key="4">
    <source>
        <dbReference type="Proteomes" id="UP000038009"/>
    </source>
</evidence>
<dbReference type="InterPro" id="IPR052267">
    <property type="entry name" value="N-DRC_Component"/>
</dbReference>
<dbReference type="SUPFAM" id="SSF52540">
    <property type="entry name" value="P-loop containing nucleoside triphosphate hydrolases"/>
    <property type="match status" value="1"/>
</dbReference>
<feature type="region of interest" description="Disordered" evidence="1">
    <location>
        <begin position="387"/>
        <end position="470"/>
    </location>
</feature>
<sequence>MSTLSHQQQYQQVLTDLKAVQQEDIAISAQRASDDPKAQHSYFTQYWLALYVRYVQLAKQLVAIHDTELQPQRRQDMRTVLDSCLGRMLEARHSIVEHCGDYVLLDDTLEEMKLSPAQLDPPLPTYILEDRQEALRRDRAYALSLQQHYQETETDVAPVAVAASRHPKLFEQDPTKALPPLPSKASVAAGENAPGATNANAAGAASNGSPESPPMPLEEAVRILQLAERGRQARQRAAIQLLLYRRQQYAAAYGAELKSLTGKERAATVVQKVALGYLERKRAKARYQQEQELLGMNSTEKVRSDKEKLAANVRREDRKARQRVNQAELMQKTLEMEEVLRHQEGPKTLEKMMDEVLMHMAQSRLEGKSKDGIVDMPSAEEGGSLALLGRSSAPANSNNSGGEGGRRDSRKSVAAGGSGAGLRPSYAPGSSEKATAAAAAAAGASSTSRASSSRKNGGTAEGDEARAPMMQPSVFLDHVVAGSERYNTVWKEKFQRTAVNQNDLDQPYDEGLLRQELLEGPRGVMQDLRQCVDELVMMEVANLKERIEAEKNANKKKGGRKGKKEKKPKKPKLRDPTKGENLESMLNTTIYENKLQLPPPEVKLSSFIGPAGVAAGPLDRALRIQGPDEELKKKWTRILKGWNAEVEASVGMPLKKMEALFSAYTAQASWLCDPSAADVRAAAAAYGVLPLGSQVIHDLAPHPGGLFLYGAPGSGKTLLSFAIANESGARFFNLSAGNFLTTKGIAKMVNIAFYTARFAGPSIIYFDNIEKIFPGKGGKGKKKRRDAEAVRGKKLKKEIIKGIASLQPTDRVLLIATSREPWSVDLTLLSRYFQRALHLAPPDYVTREALLRAFVNERLQAGHLPLLSDTATATTTPIIDALRHVATLTDGFSAKQLRDCVLQTLPLRRLQRLTQYPLAPEEFVPAMSTTEGITAADRQKFQEFQATLPVVMRRANPAKDFQPLEDEAAQRKAASAPKKRK</sequence>
<dbReference type="Gene3D" id="1.10.8.60">
    <property type="match status" value="1"/>
</dbReference>
<dbReference type="Proteomes" id="UP000038009">
    <property type="component" value="Unassembled WGS sequence"/>
</dbReference>
<dbReference type="EMBL" id="LJSK01000019">
    <property type="protein sequence ID" value="KPI89639.1"/>
    <property type="molecule type" value="Genomic_DNA"/>
</dbReference>
<dbReference type="InterPro" id="IPR000048">
    <property type="entry name" value="IQ_motif_EF-hand-BS"/>
</dbReference>
<dbReference type="Pfam" id="PF00004">
    <property type="entry name" value="AAA"/>
    <property type="match status" value="1"/>
</dbReference>
<dbReference type="InterPro" id="IPR003593">
    <property type="entry name" value="AAA+_ATPase"/>
</dbReference>
<feature type="domain" description="AAA+ ATPase" evidence="2">
    <location>
        <begin position="702"/>
        <end position="843"/>
    </location>
</feature>
<dbReference type="PANTHER" id="PTHR14690">
    <property type="entry name" value="IQ MOTIF CONTAINING WITH AAA DOMAIN 1"/>
    <property type="match status" value="1"/>
</dbReference>
<dbReference type="OrthoDB" id="3046016at2759"/>
<feature type="region of interest" description="Disordered" evidence="1">
    <location>
        <begin position="957"/>
        <end position="981"/>
    </location>
</feature>
<dbReference type="PROSITE" id="PS50096">
    <property type="entry name" value="IQ"/>
    <property type="match status" value="1"/>
</dbReference>
<dbReference type="Gene3D" id="3.40.50.300">
    <property type="entry name" value="P-loop containing nucleotide triphosphate hydrolases"/>
    <property type="match status" value="1"/>
</dbReference>
<dbReference type="InterPro" id="IPR003959">
    <property type="entry name" value="ATPase_AAA_core"/>
</dbReference>
<dbReference type="SMART" id="SM00382">
    <property type="entry name" value="AAA"/>
    <property type="match status" value="1"/>
</dbReference>
<feature type="region of interest" description="Disordered" evidence="1">
    <location>
        <begin position="299"/>
        <end position="324"/>
    </location>
</feature>
<evidence type="ECO:0000259" key="2">
    <source>
        <dbReference type="SMART" id="SM00382"/>
    </source>
</evidence>
<feature type="compositionally biased region" description="Low complexity" evidence="1">
    <location>
        <begin position="188"/>
        <end position="210"/>
    </location>
</feature>
<evidence type="ECO:0000313" key="3">
    <source>
        <dbReference type="EMBL" id="KPI89639.1"/>
    </source>
</evidence>
<feature type="region of interest" description="Disordered" evidence="1">
    <location>
        <begin position="549"/>
        <end position="582"/>
    </location>
</feature>
<feature type="compositionally biased region" description="Low complexity" evidence="1">
    <location>
        <begin position="389"/>
        <end position="400"/>
    </location>
</feature>
<dbReference type="PANTHER" id="PTHR14690:SF0">
    <property type="entry name" value="IQ MOTIF CONTAINING WITH AAA DOMAIN 1"/>
    <property type="match status" value="1"/>
</dbReference>